<evidence type="ECO:0000313" key="3">
    <source>
        <dbReference type="Proteomes" id="UP001583172"/>
    </source>
</evidence>
<accession>A0ABR3VB74</accession>
<organism evidence="2 3">
    <name type="scientific">Humicola insolens</name>
    <name type="common">Soft-rot fungus</name>
    <dbReference type="NCBI Taxonomy" id="85995"/>
    <lineage>
        <taxon>Eukaryota</taxon>
        <taxon>Fungi</taxon>
        <taxon>Dikarya</taxon>
        <taxon>Ascomycota</taxon>
        <taxon>Pezizomycotina</taxon>
        <taxon>Sordariomycetes</taxon>
        <taxon>Sordariomycetidae</taxon>
        <taxon>Sordariales</taxon>
        <taxon>Chaetomiaceae</taxon>
        <taxon>Mycothermus</taxon>
    </lineage>
</organism>
<keyword evidence="3" id="KW-1185">Reference proteome</keyword>
<protein>
    <submittedName>
        <fullName evidence="2">Uncharacterized protein</fullName>
    </submittedName>
</protein>
<feature type="compositionally biased region" description="Pro residues" evidence="1">
    <location>
        <begin position="91"/>
        <end position="103"/>
    </location>
</feature>
<name>A0ABR3VB74_HUMIN</name>
<feature type="compositionally biased region" description="Low complexity" evidence="1">
    <location>
        <begin position="69"/>
        <end position="82"/>
    </location>
</feature>
<feature type="region of interest" description="Disordered" evidence="1">
    <location>
        <begin position="132"/>
        <end position="180"/>
    </location>
</feature>
<sequence length="410" mass="44749">MSSLGNHSGNQSSHTGLEYNESAMADDLLTSRITVKGLTNLASYPNPMQKAAQNTLARARTVDLGLGRPDTPSSSQSTTPDLTKGRNLNPYGPPRAPTGPPEPLKAGPPGHRPFKPSALDLATKRTLVEDQLPMPPHQPRLPADSLFSCDASMAPSPGPRGWDPASHRPAQTSLSEKQGSAVLRSAPGSAGPIRLATPVPVDASAQAEDGSKRKVYDTLPVERIKPYYPAGFPSNYDGRYKPVPEDWHARYPLSEDGLETSSDRLSRIDQNFYGGAARLMRTAEQVARDCSPRCSRNKAGVIGEERERMRGSLLDRQNVDIKLQHPFMSVEEVNKMAQAEIIEPLLNMTLATLLGYKKDASGVRAQNPWADRFVKAEADWIDSSDEGNKSLFRDEAASQKKVPRMTRLGY</sequence>
<feature type="region of interest" description="Disordered" evidence="1">
    <location>
        <begin position="64"/>
        <end position="117"/>
    </location>
</feature>
<dbReference type="Proteomes" id="UP001583172">
    <property type="component" value="Unassembled WGS sequence"/>
</dbReference>
<comment type="caution">
    <text evidence="2">The sequence shown here is derived from an EMBL/GenBank/DDBJ whole genome shotgun (WGS) entry which is preliminary data.</text>
</comment>
<reference evidence="2 3" key="1">
    <citation type="journal article" date="2024" name="Commun. Biol.">
        <title>Comparative genomic analysis of thermophilic fungi reveals convergent evolutionary adaptations and gene losses.</title>
        <authorList>
            <person name="Steindorff A.S."/>
            <person name="Aguilar-Pontes M.V."/>
            <person name="Robinson A.J."/>
            <person name="Andreopoulos B."/>
            <person name="LaButti K."/>
            <person name="Kuo A."/>
            <person name="Mondo S."/>
            <person name="Riley R."/>
            <person name="Otillar R."/>
            <person name="Haridas S."/>
            <person name="Lipzen A."/>
            <person name="Grimwood J."/>
            <person name="Schmutz J."/>
            <person name="Clum A."/>
            <person name="Reid I.D."/>
            <person name="Moisan M.C."/>
            <person name="Butler G."/>
            <person name="Nguyen T.T.M."/>
            <person name="Dewar K."/>
            <person name="Conant G."/>
            <person name="Drula E."/>
            <person name="Henrissat B."/>
            <person name="Hansel C."/>
            <person name="Singer S."/>
            <person name="Hutchinson M.I."/>
            <person name="de Vries R.P."/>
            <person name="Natvig D.O."/>
            <person name="Powell A.J."/>
            <person name="Tsang A."/>
            <person name="Grigoriev I.V."/>
        </authorList>
    </citation>
    <scope>NUCLEOTIDE SEQUENCE [LARGE SCALE GENOMIC DNA]</scope>
    <source>
        <strain evidence="2 3">CBS 620.91</strain>
    </source>
</reference>
<gene>
    <name evidence="2" type="ORF">VTJ49DRAFT_2094</name>
</gene>
<dbReference type="EMBL" id="JAZGSY010000188">
    <property type="protein sequence ID" value="KAL1838870.1"/>
    <property type="molecule type" value="Genomic_DNA"/>
</dbReference>
<evidence type="ECO:0000256" key="1">
    <source>
        <dbReference type="SAM" id="MobiDB-lite"/>
    </source>
</evidence>
<feature type="compositionally biased region" description="Polar residues" evidence="1">
    <location>
        <begin position="169"/>
        <end position="178"/>
    </location>
</feature>
<proteinExistence type="predicted"/>
<evidence type="ECO:0000313" key="2">
    <source>
        <dbReference type="EMBL" id="KAL1838870.1"/>
    </source>
</evidence>